<dbReference type="PANTHER" id="PTHR11088:SF60">
    <property type="entry name" value="TRNA DIMETHYLALLYLTRANSFERASE"/>
    <property type="match status" value="1"/>
</dbReference>
<comment type="function">
    <text evidence="2 10 12">Catalyzes the transfer of a dimethylallyl group onto the adenine at position 37 in tRNAs that read codons beginning with uridine, leading to the formation of N6-(dimethylallyl)adenosine (i(6)A).</text>
</comment>
<evidence type="ECO:0000256" key="5">
    <source>
        <dbReference type="ARBA" id="ARBA00022694"/>
    </source>
</evidence>
<comment type="cofactor">
    <cofactor evidence="1 10">
        <name>Mg(2+)</name>
        <dbReference type="ChEBI" id="CHEBI:18420"/>
    </cofactor>
</comment>
<evidence type="ECO:0000256" key="4">
    <source>
        <dbReference type="ARBA" id="ARBA00022679"/>
    </source>
</evidence>
<comment type="caution">
    <text evidence="14">The sequence shown here is derived from an EMBL/GenBank/DDBJ whole genome shotgun (WGS) entry which is preliminary data.</text>
</comment>
<dbReference type="AlphaFoldDB" id="A0A5C8NQ61"/>
<gene>
    <name evidence="10 14" type="primary">miaA</name>
    <name evidence="14" type="ORF">FHP06_03250</name>
</gene>
<proteinExistence type="inferred from homology"/>
<dbReference type="GO" id="GO:0052381">
    <property type="term" value="F:tRNA dimethylallyltransferase activity"/>
    <property type="evidence" value="ECO:0007669"/>
    <property type="project" value="UniProtKB-UniRule"/>
</dbReference>
<comment type="subunit">
    <text evidence="10">Monomer.</text>
</comment>
<dbReference type="GO" id="GO:0005524">
    <property type="term" value="F:ATP binding"/>
    <property type="evidence" value="ECO:0007669"/>
    <property type="project" value="UniProtKB-UniRule"/>
</dbReference>
<dbReference type="EMBL" id="VDUX01000001">
    <property type="protein sequence ID" value="TXL63257.1"/>
    <property type="molecule type" value="Genomic_DNA"/>
</dbReference>
<evidence type="ECO:0000256" key="6">
    <source>
        <dbReference type="ARBA" id="ARBA00022741"/>
    </source>
</evidence>
<keyword evidence="7 10" id="KW-0067">ATP-binding</keyword>
<sequence>MSALDRIVVVVGPTASGKSDLAIAVAQRLGSAEIVNADSMQLYRGMDVGTAKLPEADRGGVRHHLLDVLDVTEGASVAAFQRAARTAIEDCRARGVTPILVGGSSLYVRAVVDRLDFPGTDPVVRARWAAELETVGPEALHERLAAADPAAAARILPSNGRRIVRALEVIELTGEAFTAELPPHESVYDDVVLLGLEVPRDVLDDRITRRVDAMFAAGLVDEVRALADQGLVGSPTAERALGYAQVLTLLRGECTEREAKDATVAATRKFARRQDRLFHQDPRVQWLAHDDPALVDAAVGVVTRP</sequence>
<keyword evidence="4 10" id="KW-0808">Transferase</keyword>
<keyword evidence="5 10" id="KW-0819">tRNA processing</keyword>
<evidence type="ECO:0000256" key="1">
    <source>
        <dbReference type="ARBA" id="ARBA00001946"/>
    </source>
</evidence>
<dbReference type="PANTHER" id="PTHR11088">
    <property type="entry name" value="TRNA DIMETHYLALLYLTRANSFERASE"/>
    <property type="match status" value="1"/>
</dbReference>
<comment type="caution">
    <text evidence="10">Lacks conserved residue(s) required for the propagation of feature annotation.</text>
</comment>
<protein>
    <recommendedName>
        <fullName evidence="10">tRNA dimethylallyltransferase</fullName>
        <ecNumber evidence="10">2.5.1.75</ecNumber>
    </recommendedName>
    <alternativeName>
        <fullName evidence="10">Dimethylallyl diphosphate:tRNA dimethylallyltransferase</fullName>
        <shortName evidence="10">DMAPP:tRNA dimethylallyltransferase</shortName>
        <shortName evidence="10">DMATase</shortName>
    </alternativeName>
    <alternativeName>
        <fullName evidence="10">Isopentenyl-diphosphate:tRNA isopentenyltransferase</fullName>
        <shortName evidence="10">IPP transferase</shortName>
        <shortName evidence="10">IPPT</shortName>
        <shortName evidence="10">IPTase</shortName>
    </alternativeName>
</protein>
<dbReference type="OrthoDB" id="9776390at2"/>
<evidence type="ECO:0000256" key="13">
    <source>
        <dbReference type="RuleBase" id="RU003785"/>
    </source>
</evidence>
<evidence type="ECO:0000256" key="7">
    <source>
        <dbReference type="ARBA" id="ARBA00022840"/>
    </source>
</evidence>
<dbReference type="RefSeq" id="WP_147683701.1">
    <property type="nucleotide sequence ID" value="NZ_VDUX01000001.1"/>
</dbReference>
<dbReference type="Pfam" id="PF01715">
    <property type="entry name" value="IPPT"/>
    <property type="match status" value="1"/>
</dbReference>
<evidence type="ECO:0000313" key="14">
    <source>
        <dbReference type="EMBL" id="TXL63257.1"/>
    </source>
</evidence>
<dbReference type="InterPro" id="IPR027417">
    <property type="entry name" value="P-loop_NTPase"/>
</dbReference>
<dbReference type="NCBIfam" id="TIGR00174">
    <property type="entry name" value="miaA"/>
    <property type="match status" value="1"/>
</dbReference>
<evidence type="ECO:0000313" key="15">
    <source>
        <dbReference type="Proteomes" id="UP000321571"/>
    </source>
</evidence>
<keyword evidence="15" id="KW-1185">Reference proteome</keyword>
<dbReference type="Gene3D" id="1.10.20.140">
    <property type="match status" value="1"/>
</dbReference>
<evidence type="ECO:0000256" key="10">
    <source>
        <dbReference type="HAMAP-Rule" id="MF_00185"/>
    </source>
</evidence>
<feature type="binding site" evidence="10">
    <location>
        <begin position="12"/>
        <end position="19"/>
    </location>
    <ligand>
        <name>ATP</name>
        <dbReference type="ChEBI" id="CHEBI:30616"/>
    </ligand>
</feature>
<dbReference type="GO" id="GO:0006400">
    <property type="term" value="P:tRNA modification"/>
    <property type="evidence" value="ECO:0007669"/>
    <property type="project" value="TreeGrafter"/>
</dbReference>
<evidence type="ECO:0000256" key="2">
    <source>
        <dbReference type="ARBA" id="ARBA00003213"/>
    </source>
</evidence>
<evidence type="ECO:0000256" key="8">
    <source>
        <dbReference type="ARBA" id="ARBA00022842"/>
    </source>
</evidence>
<dbReference type="Proteomes" id="UP000321571">
    <property type="component" value="Unassembled WGS sequence"/>
</dbReference>
<keyword evidence="8 10" id="KW-0460">Magnesium</keyword>
<name>A0A5C8NQ61_9ACTN</name>
<feature type="site" description="Interaction with substrate tRNA" evidence="10">
    <location>
        <position position="104"/>
    </location>
</feature>
<dbReference type="EC" id="2.5.1.75" evidence="10"/>
<dbReference type="InterPro" id="IPR039657">
    <property type="entry name" value="Dimethylallyltransferase"/>
</dbReference>
<reference evidence="14 15" key="1">
    <citation type="submission" date="2019-06" db="EMBL/GenBank/DDBJ databases">
        <title>Aeromicrobium sp. nov., isolated from a maize field.</title>
        <authorList>
            <person name="Lin S.-Y."/>
            <person name="Tsai C.-F."/>
            <person name="Young C.-C."/>
        </authorList>
    </citation>
    <scope>NUCLEOTIDE SEQUENCE [LARGE SCALE GENOMIC DNA]</scope>
    <source>
        <strain evidence="14 15">CC-CFT486</strain>
    </source>
</reference>
<accession>A0A5C8NQ61</accession>
<dbReference type="FunFam" id="1.10.20.140:FF:000001">
    <property type="entry name" value="tRNA dimethylallyltransferase"/>
    <property type="match status" value="1"/>
</dbReference>
<organism evidence="14 15">
    <name type="scientific">Aeromicrobium terrae</name>
    <dbReference type="NCBI Taxonomy" id="2498846"/>
    <lineage>
        <taxon>Bacteria</taxon>
        <taxon>Bacillati</taxon>
        <taxon>Actinomycetota</taxon>
        <taxon>Actinomycetes</taxon>
        <taxon>Propionibacteriales</taxon>
        <taxon>Nocardioidaceae</taxon>
        <taxon>Aeromicrobium</taxon>
    </lineage>
</organism>
<evidence type="ECO:0000256" key="12">
    <source>
        <dbReference type="RuleBase" id="RU003784"/>
    </source>
</evidence>
<feature type="binding site" evidence="10">
    <location>
        <begin position="14"/>
        <end position="19"/>
    </location>
    <ligand>
        <name>substrate</name>
    </ligand>
</feature>
<dbReference type="HAMAP" id="MF_00185">
    <property type="entry name" value="IPP_trans"/>
    <property type="match status" value="1"/>
</dbReference>
<feature type="site" description="Interaction with substrate tRNA" evidence="10">
    <location>
        <position position="125"/>
    </location>
</feature>
<evidence type="ECO:0000256" key="9">
    <source>
        <dbReference type="ARBA" id="ARBA00049563"/>
    </source>
</evidence>
<dbReference type="Gene3D" id="3.40.50.300">
    <property type="entry name" value="P-loop containing nucleotide triphosphate hydrolases"/>
    <property type="match status" value="1"/>
</dbReference>
<comment type="similarity">
    <text evidence="3 10 13">Belongs to the IPP transferase family.</text>
</comment>
<feature type="region of interest" description="Interaction with substrate tRNA" evidence="10">
    <location>
        <begin position="38"/>
        <end position="41"/>
    </location>
</feature>
<evidence type="ECO:0000256" key="3">
    <source>
        <dbReference type="ARBA" id="ARBA00005842"/>
    </source>
</evidence>
<comment type="catalytic activity">
    <reaction evidence="9 10 11">
        <text>adenosine(37) in tRNA + dimethylallyl diphosphate = N(6)-dimethylallyladenosine(37) in tRNA + diphosphate</text>
        <dbReference type="Rhea" id="RHEA:26482"/>
        <dbReference type="Rhea" id="RHEA-COMP:10162"/>
        <dbReference type="Rhea" id="RHEA-COMP:10375"/>
        <dbReference type="ChEBI" id="CHEBI:33019"/>
        <dbReference type="ChEBI" id="CHEBI:57623"/>
        <dbReference type="ChEBI" id="CHEBI:74411"/>
        <dbReference type="ChEBI" id="CHEBI:74415"/>
        <dbReference type="EC" id="2.5.1.75"/>
    </reaction>
</comment>
<dbReference type="SUPFAM" id="SSF52540">
    <property type="entry name" value="P-loop containing nucleoside triphosphate hydrolases"/>
    <property type="match status" value="1"/>
</dbReference>
<dbReference type="InterPro" id="IPR018022">
    <property type="entry name" value="IPT"/>
</dbReference>
<evidence type="ECO:0000256" key="11">
    <source>
        <dbReference type="RuleBase" id="RU003783"/>
    </source>
</evidence>
<keyword evidence="6 10" id="KW-0547">Nucleotide-binding</keyword>